<sequence>MELKLLEDFVCLSDVRNFSRAAEIRHITQSTLSKRIRTLEHWIGAPLIDRSSYPVQLTAEGRVMIRQARDLVQQINNLRSGIKGISEQPRDQLNILSMHTLRLTFLPQWLKRIEARIGKLSETPIPAHSAYSDTIRMFRNDESDLLVSYVHPAVHFGLDSKELDQLTLGTERILPVSAPDADGKPLHDLDRGNVVRFLSYGTQSFFAQVLSPLLREKLVAMNVVATNPMCVGLHSLAVIGSGMAWIPESLARDDLRDGRLVLAGKDDWIIHTEIAIYRKKGNHRPVVQRLWAAAEEMSLTPIPFEEHRRNLPL</sequence>
<comment type="similarity">
    <text evidence="1">Belongs to the LysR transcriptional regulatory family.</text>
</comment>
<evidence type="ECO:0000313" key="7">
    <source>
        <dbReference type="Proteomes" id="UP001597213"/>
    </source>
</evidence>
<dbReference type="Gene3D" id="1.10.10.10">
    <property type="entry name" value="Winged helix-like DNA-binding domain superfamily/Winged helix DNA-binding domain"/>
    <property type="match status" value="1"/>
</dbReference>
<dbReference type="PANTHER" id="PTHR30126">
    <property type="entry name" value="HTH-TYPE TRANSCRIPTIONAL REGULATOR"/>
    <property type="match status" value="1"/>
</dbReference>
<evidence type="ECO:0000256" key="3">
    <source>
        <dbReference type="ARBA" id="ARBA00023125"/>
    </source>
</evidence>
<dbReference type="SUPFAM" id="SSF53850">
    <property type="entry name" value="Periplasmic binding protein-like II"/>
    <property type="match status" value="1"/>
</dbReference>
<evidence type="ECO:0000259" key="5">
    <source>
        <dbReference type="PROSITE" id="PS50931"/>
    </source>
</evidence>
<organism evidence="6 7">
    <name type="scientific">Paracoccus pacificus</name>
    <dbReference type="NCBI Taxonomy" id="1463598"/>
    <lineage>
        <taxon>Bacteria</taxon>
        <taxon>Pseudomonadati</taxon>
        <taxon>Pseudomonadota</taxon>
        <taxon>Alphaproteobacteria</taxon>
        <taxon>Rhodobacterales</taxon>
        <taxon>Paracoccaceae</taxon>
        <taxon>Paracoccus</taxon>
    </lineage>
</organism>
<dbReference type="EMBL" id="JBHUEN010000020">
    <property type="protein sequence ID" value="MFD1881550.1"/>
    <property type="molecule type" value="Genomic_DNA"/>
</dbReference>
<keyword evidence="3" id="KW-0238">DNA-binding</keyword>
<dbReference type="PRINTS" id="PR00039">
    <property type="entry name" value="HTHLYSR"/>
</dbReference>
<evidence type="ECO:0000313" key="6">
    <source>
        <dbReference type="EMBL" id="MFD1881550.1"/>
    </source>
</evidence>
<reference evidence="7" key="1">
    <citation type="journal article" date="2019" name="Int. J. Syst. Evol. Microbiol.">
        <title>The Global Catalogue of Microorganisms (GCM) 10K type strain sequencing project: providing services to taxonomists for standard genome sequencing and annotation.</title>
        <authorList>
            <consortium name="The Broad Institute Genomics Platform"/>
            <consortium name="The Broad Institute Genome Sequencing Center for Infectious Disease"/>
            <person name="Wu L."/>
            <person name="Ma J."/>
        </authorList>
    </citation>
    <scope>NUCLEOTIDE SEQUENCE [LARGE SCALE GENOMIC DNA]</scope>
    <source>
        <strain evidence="7">CCUG 56029</strain>
    </source>
</reference>
<protein>
    <submittedName>
        <fullName evidence="6">LysR family transcriptional regulator</fullName>
    </submittedName>
</protein>
<proteinExistence type="inferred from homology"/>
<dbReference type="Pfam" id="PF03466">
    <property type="entry name" value="LysR_substrate"/>
    <property type="match status" value="1"/>
</dbReference>
<feature type="domain" description="HTH lysR-type" evidence="5">
    <location>
        <begin position="1"/>
        <end position="58"/>
    </location>
</feature>
<accession>A0ABW4R751</accession>
<keyword evidence="2" id="KW-0805">Transcription regulation</keyword>
<evidence type="ECO:0000256" key="1">
    <source>
        <dbReference type="ARBA" id="ARBA00009437"/>
    </source>
</evidence>
<dbReference type="InterPro" id="IPR036388">
    <property type="entry name" value="WH-like_DNA-bd_sf"/>
</dbReference>
<keyword evidence="7" id="KW-1185">Reference proteome</keyword>
<dbReference type="Proteomes" id="UP001597213">
    <property type="component" value="Unassembled WGS sequence"/>
</dbReference>
<dbReference type="Pfam" id="PF00126">
    <property type="entry name" value="HTH_1"/>
    <property type="match status" value="1"/>
</dbReference>
<dbReference type="RefSeq" id="WP_379141504.1">
    <property type="nucleotide sequence ID" value="NZ_JBHUEN010000020.1"/>
</dbReference>
<dbReference type="InterPro" id="IPR005119">
    <property type="entry name" value="LysR_subst-bd"/>
</dbReference>
<dbReference type="InterPro" id="IPR000847">
    <property type="entry name" value="LysR_HTH_N"/>
</dbReference>
<dbReference type="SUPFAM" id="SSF46785">
    <property type="entry name" value="Winged helix' DNA-binding domain"/>
    <property type="match status" value="1"/>
</dbReference>
<gene>
    <name evidence="6" type="ORF">ACFSCT_07465</name>
</gene>
<dbReference type="InterPro" id="IPR036390">
    <property type="entry name" value="WH_DNA-bd_sf"/>
</dbReference>
<name>A0ABW4R751_9RHOB</name>
<dbReference type="PROSITE" id="PS50931">
    <property type="entry name" value="HTH_LYSR"/>
    <property type="match status" value="1"/>
</dbReference>
<evidence type="ECO:0000256" key="4">
    <source>
        <dbReference type="ARBA" id="ARBA00023163"/>
    </source>
</evidence>
<keyword evidence="4" id="KW-0804">Transcription</keyword>
<comment type="caution">
    <text evidence="6">The sequence shown here is derived from an EMBL/GenBank/DDBJ whole genome shotgun (WGS) entry which is preliminary data.</text>
</comment>
<evidence type="ECO:0000256" key="2">
    <source>
        <dbReference type="ARBA" id="ARBA00023015"/>
    </source>
</evidence>
<dbReference type="PANTHER" id="PTHR30126:SF2">
    <property type="entry name" value="HTH-TYPE TRANSCRIPTIONAL REGULATOR YJIE"/>
    <property type="match status" value="1"/>
</dbReference>